<dbReference type="OrthoDB" id="10067596at2759"/>
<dbReference type="EMBL" id="CAJNOC010005071">
    <property type="protein sequence ID" value="CAF1041535.1"/>
    <property type="molecule type" value="Genomic_DNA"/>
</dbReference>
<keyword evidence="2" id="KW-1185">Reference proteome</keyword>
<evidence type="ECO:0000313" key="2">
    <source>
        <dbReference type="Proteomes" id="UP000663879"/>
    </source>
</evidence>
<comment type="caution">
    <text evidence="1">The sequence shown here is derived from an EMBL/GenBank/DDBJ whole genome shotgun (WGS) entry which is preliminary data.</text>
</comment>
<name>A0A814JN81_9BILA</name>
<evidence type="ECO:0000313" key="1">
    <source>
        <dbReference type="EMBL" id="CAF1041535.1"/>
    </source>
</evidence>
<organism evidence="1 2">
    <name type="scientific">Brachionus calyciflorus</name>
    <dbReference type="NCBI Taxonomy" id="104777"/>
    <lineage>
        <taxon>Eukaryota</taxon>
        <taxon>Metazoa</taxon>
        <taxon>Spiralia</taxon>
        <taxon>Gnathifera</taxon>
        <taxon>Rotifera</taxon>
        <taxon>Eurotatoria</taxon>
        <taxon>Monogononta</taxon>
        <taxon>Pseudotrocha</taxon>
        <taxon>Ploima</taxon>
        <taxon>Brachionidae</taxon>
        <taxon>Brachionus</taxon>
    </lineage>
</organism>
<reference evidence="1" key="1">
    <citation type="submission" date="2021-02" db="EMBL/GenBank/DDBJ databases">
        <authorList>
            <person name="Nowell W R."/>
        </authorList>
    </citation>
    <scope>NUCLEOTIDE SEQUENCE</scope>
    <source>
        <strain evidence="1">Ploen Becks lab</strain>
    </source>
</reference>
<protein>
    <submittedName>
        <fullName evidence="1">Uncharacterized protein</fullName>
    </submittedName>
</protein>
<dbReference type="AlphaFoldDB" id="A0A814JN81"/>
<proteinExistence type="predicted"/>
<sequence length="198" mass="23405">MERRRKLKETTTACSKAIQNVRPRQMIASVVDELKTKEAIASMPSYEADRQVVCRTKKKNLPDYPPEPKNTWIGKEEFKKSGTKIENIYVKPLFEIELWNIYDRINDCIPRTNNFVEAWHSEFSSMLVNHPSVYQLIDRFREEQKKSQDLLVQLETGIAFKRKPAYILLDERIKEIISSYSIDSFEKFYDNLSLILNY</sequence>
<gene>
    <name evidence="1" type="ORF">OXX778_LOCUS18375</name>
</gene>
<dbReference type="Proteomes" id="UP000663879">
    <property type="component" value="Unassembled WGS sequence"/>
</dbReference>
<accession>A0A814JN81</accession>